<organism evidence="1 2">
    <name type="scientific">Phytophthora fragariae</name>
    <dbReference type="NCBI Taxonomy" id="53985"/>
    <lineage>
        <taxon>Eukaryota</taxon>
        <taxon>Sar</taxon>
        <taxon>Stramenopiles</taxon>
        <taxon>Oomycota</taxon>
        <taxon>Peronosporomycetes</taxon>
        <taxon>Peronosporales</taxon>
        <taxon>Peronosporaceae</taxon>
        <taxon>Phytophthora</taxon>
    </lineage>
</organism>
<reference evidence="1 2" key="1">
    <citation type="submission" date="2018-08" db="EMBL/GenBank/DDBJ databases">
        <title>Genomic investigation of the strawberry pathogen Phytophthora fragariae indicates pathogenicity is determined by transcriptional variation in three key races.</title>
        <authorList>
            <person name="Adams T.M."/>
            <person name="Armitage A.D."/>
            <person name="Sobczyk M.K."/>
            <person name="Bates H.J."/>
            <person name="Dunwell J.M."/>
            <person name="Nellist C.F."/>
            <person name="Harrison R.J."/>
        </authorList>
    </citation>
    <scope>NUCLEOTIDE SEQUENCE [LARGE SCALE GENOMIC DNA]</scope>
    <source>
        <strain evidence="1 2">NOV-71</strain>
    </source>
</reference>
<evidence type="ECO:0000313" key="2">
    <source>
        <dbReference type="Proteomes" id="UP000441208"/>
    </source>
</evidence>
<sequence>MKASPTASPREEWLTTIAALYAISHRLVSIDKELVPTGKQRYPKLKGDEKALLYTLFRERCVLSEENATSISFFRSSDGAEVPEHASLVHGGCLPTLQCASPGYWVSLEQTVGQRWDIGRLMAYLQRHLVVDFELEDLDECTPDSRTSTVWKLTMKSAECPEYLRALAMSSVW</sequence>
<comment type="caution">
    <text evidence="1">The sequence shown here is derived from an EMBL/GenBank/DDBJ whole genome shotgun (WGS) entry which is preliminary data.</text>
</comment>
<name>A0A6A3Q6Y2_9STRA</name>
<dbReference type="Proteomes" id="UP000441208">
    <property type="component" value="Unassembled WGS sequence"/>
</dbReference>
<dbReference type="EMBL" id="QXFZ01003308">
    <property type="protein sequence ID" value="KAE9069897.1"/>
    <property type="molecule type" value="Genomic_DNA"/>
</dbReference>
<dbReference type="AlphaFoldDB" id="A0A6A3Q6Y2"/>
<proteinExistence type="predicted"/>
<accession>A0A6A3Q6Y2</accession>
<gene>
    <name evidence="1" type="ORF">PF007_g27140</name>
</gene>
<protein>
    <submittedName>
        <fullName evidence="1">Uncharacterized protein</fullName>
    </submittedName>
</protein>
<evidence type="ECO:0000313" key="1">
    <source>
        <dbReference type="EMBL" id="KAE9069897.1"/>
    </source>
</evidence>